<dbReference type="OrthoDB" id="1773at2759"/>
<evidence type="ECO:0000256" key="4">
    <source>
        <dbReference type="PIRSR" id="PIRSR015582-1"/>
    </source>
</evidence>
<dbReference type="Pfam" id="PF03328">
    <property type="entry name" value="HpcH_HpaI"/>
    <property type="match status" value="1"/>
</dbReference>
<dbReference type="GO" id="GO:0000287">
    <property type="term" value="F:magnesium ion binding"/>
    <property type="evidence" value="ECO:0007669"/>
    <property type="project" value="TreeGrafter"/>
</dbReference>
<evidence type="ECO:0000256" key="3">
    <source>
        <dbReference type="ARBA" id="ARBA00022842"/>
    </source>
</evidence>
<dbReference type="EMBL" id="QEAP01000099">
    <property type="protein sequence ID" value="TPX74996.1"/>
    <property type="molecule type" value="Genomic_DNA"/>
</dbReference>
<evidence type="ECO:0000259" key="6">
    <source>
        <dbReference type="Pfam" id="PF03328"/>
    </source>
</evidence>
<evidence type="ECO:0000256" key="2">
    <source>
        <dbReference type="ARBA" id="ARBA00022723"/>
    </source>
</evidence>
<dbReference type="Gene3D" id="3.20.20.60">
    <property type="entry name" value="Phosphoenolpyruvate-binding domains"/>
    <property type="match status" value="1"/>
</dbReference>
<feature type="binding site" evidence="4">
    <location>
        <position position="131"/>
    </location>
    <ligand>
        <name>substrate</name>
    </ligand>
</feature>
<keyword evidence="2 5" id="KW-0479">Metal-binding</keyword>
<feature type="binding site" evidence="5">
    <location>
        <position position="131"/>
    </location>
    <ligand>
        <name>Mg(2+)</name>
        <dbReference type="ChEBI" id="CHEBI:18420"/>
    </ligand>
</feature>
<organism evidence="7 8">
    <name type="scientific">Chytriomyces confervae</name>
    <dbReference type="NCBI Taxonomy" id="246404"/>
    <lineage>
        <taxon>Eukaryota</taxon>
        <taxon>Fungi</taxon>
        <taxon>Fungi incertae sedis</taxon>
        <taxon>Chytridiomycota</taxon>
        <taxon>Chytridiomycota incertae sedis</taxon>
        <taxon>Chytridiomycetes</taxon>
        <taxon>Chytridiales</taxon>
        <taxon>Chytriomycetaceae</taxon>
        <taxon>Chytriomyces</taxon>
    </lineage>
</organism>
<evidence type="ECO:0000313" key="8">
    <source>
        <dbReference type="Proteomes" id="UP000320333"/>
    </source>
</evidence>
<dbReference type="PIRSF" id="PIRSF015582">
    <property type="entry name" value="Cit_lyase_B"/>
    <property type="match status" value="1"/>
</dbReference>
<dbReference type="PANTHER" id="PTHR32308:SF0">
    <property type="entry name" value="HPCH_HPAI ALDOLASE_CITRATE LYASE DOMAIN-CONTAINING PROTEIN"/>
    <property type="match status" value="1"/>
</dbReference>
<proteinExistence type="predicted"/>
<comment type="caution">
    <text evidence="7">The sequence shown here is derived from an EMBL/GenBank/DDBJ whole genome shotgun (WGS) entry which is preliminary data.</text>
</comment>
<dbReference type="InterPro" id="IPR011206">
    <property type="entry name" value="Citrate_lyase_beta/mcl1/mcl2"/>
</dbReference>
<evidence type="ECO:0000313" key="7">
    <source>
        <dbReference type="EMBL" id="TPX74996.1"/>
    </source>
</evidence>
<keyword evidence="8" id="KW-1185">Reference proteome</keyword>
<accession>A0A507FI56</accession>
<gene>
    <name evidence="7" type="ORF">CcCBS67573_g03721</name>
</gene>
<dbReference type="InterPro" id="IPR005000">
    <property type="entry name" value="Aldolase/citrate-lyase_domain"/>
</dbReference>
<evidence type="ECO:0000256" key="5">
    <source>
        <dbReference type="PIRSR" id="PIRSR015582-2"/>
    </source>
</evidence>
<dbReference type="GO" id="GO:0006107">
    <property type="term" value="P:oxaloacetate metabolic process"/>
    <property type="evidence" value="ECO:0007669"/>
    <property type="project" value="TreeGrafter"/>
</dbReference>
<feature type="domain" description="HpcH/HpaI aldolase/citrate lyase" evidence="6">
    <location>
        <begin position="12"/>
        <end position="228"/>
    </location>
</feature>
<evidence type="ECO:0000256" key="1">
    <source>
        <dbReference type="ARBA" id="ARBA00001946"/>
    </source>
</evidence>
<dbReference type="Proteomes" id="UP000320333">
    <property type="component" value="Unassembled WGS sequence"/>
</dbReference>
<dbReference type="STRING" id="246404.A0A507FI56"/>
<keyword evidence="3 5" id="KW-0460">Magnesium</keyword>
<feature type="binding site" evidence="5">
    <location>
        <position position="160"/>
    </location>
    <ligand>
        <name>Mg(2+)</name>
        <dbReference type="ChEBI" id="CHEBI:18420"/>
    </ligand>
</feature>
<dbReference type="PANTHER" id="PTHR32308">
    <property type="entry name" value="LYASE BETA SUBUNIT, PUTATIVE (AFU_ORTHOLOGUE AFUA_4G13030)-RELATED"/>
    <property type="match status" value="1"/>
</dbReference>
<reference evidence="7 8" key="1">
    <citation type="journal article" date="2019" name="Sci. Rep.">
        <title>Comparative genomics of chytrid fungi reveal insights into the obligate biotrophic and pathogenic lifestyle of Synchytrium endobioticum.</title>
        <authorList>
            <person name="van de Vossenberg B.T.L.H."/>
            <person name="Warris S."/>
            <person name="Nguyen H.D.T."/>
            <person name="van Gent-Pelzer M.P.E."/>
            <person name="Joly D.L."/>
            <person name="van de Geest H.C."/>
            <person name="Bonants P.J.M."/>
            <person name="Smith D.S."/>
            <person name="Levesque C.A."/>
            <person name="van der Lee T.A.J."/>
        </authorList>
    </citation>
    <scope>NUCLEOTIDE SEQUENCE [LARGE SCALE GENOMIC DNA]</scope>
    <source>
        <strain evidence="7 8">CBS 675.73</strain>
    </source>
</reference>
<name>A0A507FI56_9FUNG</name>
<dbReference type="GO" id="GO:0003824">
    <property type="term" value="F:catalytic activity"/>
    <property type="evidence" value="ECO:0007669"/>
    <property type="project" value="InterPro"/>
</dbReference>
<feature type="binding site" evidence="4">
    <location>
        <position position="72"/>
    </location>
    <ligand>
        <name>substrate</name>
    </ligand>
</feature>
<sequence>MLRVPAFRRACILYIPGSDERKISKALALANVDTRVLDLEDSVALHRKDDARRNVVNALSATPKSRLETCVRINSIGSGFDKADLSAVLPLKQLDSLLIPKVNSPSDIRAVNEAITAHAANPNVKILASVESATSLIHLKEIIAADTERRLEALVFAAEDYCADLGLIRTPGRLEMLLGRQTVVAHAVANGLQAIDLVCVDFKNQDVLREESKEGRTFGFTGKQAIHPNQVELIQSSFMPSESEIAYATKIVDASKHHASAGAGAFDLDGKVVDAPVVLWAQRILAKASVVY</sequence>
<comment type="cofactor">
    <cofactor evidence="1">
        <name>Mg(2+)</name>
        <dbReference type="ChEBI" id="CHEBI:18420"/>
    </cofactor>
</comment>
<dbReference type="AlphaFoldDB" id="A0A507FI56"/>
<dbReference type="InterPro" id="IPR040442">
    <property type="entry name" value="Pyrv_kinase-like_dom_sf"/>
</dbReference>
<dbReference type="InterPro" id="IPR015813">
    <property type="entry name" value="Pyrv/PenolPyrv_kinase-like_dom"/>
</dbReference>
<protein>
    <recommendedName>
        <fullName evidence="6">HpcH/HpaI aldolase/citrate lyase domain-containing protein</fullName>
    </recommendedName>
</protein>
<dbReference type="SUPFAM" id="SSF51621">
    <property type="entry name" value="Phosphoenolpyruvate/pyruvate domain"/>
    <property type="match status" value="1"/>
</dbReference>